<dbReference type="InterPro" id="IPR001851">
    <property type="entry name" value="ABC_transp_permease"/>
</dbReference>
<keyword evidence="4 6" id="KW-1133">Transmembrane helix</keyword>
<evidence type="ECO:0000256" key="5">
    <source>
        <dbReference type="ARBA" id="ARBA00023136"/>
    </source>
</evidence>
<evidence type="ECO:0000313" key="8">
    <source>
        <dbReference type="Proteomes" id="UP000243807"/>
    </source>
</evidence>
<feature type="transmembrane region" description="Helical" evidence="6">
    <location>
        <begin position="191"/>
        <end position="210"/>
    </location>
</feature>
<reference evidence="7 8" key="1">
    <citation type="submission" date="2017-01" db="EMBL/GenBank/DDBJ databases">
        <title>Draft sequence of Acidihalobacter ferrooxidans strain DSM 14175 (strain V8).</title>
        <authorList>
            <person name="Khaleque H.N."/>
            <person name="Ramsay J.P."/>
            <person name="Murphy R.J.T."/>
            <person name="Kaksonen A.H."/>
            <person name="Boxall N.J."/>
            <person name="Watkin E.L.J."/>
        </authorList>
    </citation>
    <scope>NUCLEOTIDE SEQUENCE [LARGE SCALE GENOMIC DNA]</scope>
    <source>
        <strain evidence="7 8">V8</strain>
    </source>
</reference>
<dbReference type="STRING" id="1765967.BW247_15550"/>
<dbReference type="Proteomes" id="UP000243807">
    <property type="component" value="Chromosome"/>
</dbReference>
<evidence type="ECO:0000256" key="1">
    <source>
        <dbReference type="ARBA" id="ARBA00004429"/>
    </source>
</evidence>
<evidence type="ECO:0000256" key="3">
    <source>
        <dbReference type="ARBA" id="ARBA00022692"/>
    </source>
</evidence>
<dbReference type="Pfam" id="PF02653">
    <property type="entry name" value="BPD_transp_2"/>
    <property type="match status" value="1"/>
</dbReference>
<dbReference type="InterPro" id="IPR043428">
    <property type="entry name" value="LivM-like"/>
</dbReference>
<dbReference type="PANTHER" id="PTHR30482:SF4">
    <property type="entry name" value="SLR1201 PROTEIN"/>
    <property type="match status" value="1"/>
</dbReference>
<feature type="transmembrane region" description="Helical" evidence="6">
    <location>
        <begin position="231"/>
        <end position="257"/>
    </location>
</feature>
<dbReference type="NCBIfam" id="TIGR03408">
    <property type="entry name" value="urea_trans_UrtC"/>
    <property type="match status" value="1"/>
</dbReference>
<protein>
    <submittedName>
        <fullName evidence="7">Urea ABC transporter permease subunit UrtC</fullName>
    </submittedName>
</protein>
<feature type="transmembrane region" description="Helical" evidence="6">
    <location>
        <begin position="110"/>
        <end position="134"/>
    </location>
</feature>
<evidence type="ECO:0000256" key="6">
    <source>
        <dbReference type="SAM" id="Phobius"/>
    </source>
</evidence>
<accession>A0A1P8ULQ2</accession>
<proteinExistence type="predicted"/>
<dbReference type="GO" id="GO:0015658">
    <property type="term" value="F:branched-chain amino acid transmembrane transporter activity"/>
    <property type="evidence" value="ECO:0007669"/>
    <property type="project" value="InterPro"/>
</dbReference>
<dbReference type="PANTHER" id="PTHR30482">
    <property type="entry name" value="HIGH-AFFINITY BRANCHED-CHAIN AMINO ACID TRANSPORT SYSTEM PERMEASE"/>
    <property type="match status" value="1"/>
</dbReference>
<dbReference type="CDD" id="cd06581">
    <property type="entry name" value="TM_PBP1_LivM_like"/>
    <property type="match status" value="1"/>
</dbReference>
<sequence>MPTQRNRRLAVGGVAVVLSAAALCAPLYLGPTSLNLLGQFLAMAILAVGLDLIWGYTGILSLGQAVFFGIGGYLMAFYLKTQGLAAGAVPDFMMYSGVSHLPLIWEWSRHFGIMFLFVLIVPGLIGWLFGLIIFRSRIKGVYFSILTEALAVAFSTLVLERQSFTGGSSGLTNYNAILGHSFYDNSTYTGLYLATVVALILAVALVWWLTHSPFGALLRAVRDGENRLRFIGYNPVLFQAFVFAVAAALAGVAGALYVPQNGIITPNMLGVVPSITMVVWVAVGGRGTVFGAIIGALLVQYAQYYLSSSFASGWLYIIGGLFVLVVLVFPRGIVGLFDRLHRRRPI</sequence>
<feature type="transmembrane region" description="Helical" evidence="6">
    <location>
        <begin position="141"/>
        <end position="159"/>
    </location>
</feature>
<feature type="transmembrane region" description="Helical" evidence="6">
    <location>
        <begin position="263"/>
        <end position="282"/>
    </location>
</feature>
<keyword evidence="2" id="KW-1003">Cell membrane</keyword>
<feature type="transmembrane region" description="Helical" evidence="6">
    <location>
        <begin position="313"/>
        <end position="337"/>
    </location>
</feature>
<dbReference type="AlphaFoldDB" id="A0A1P8ULQ2"/>
<dbReference type="GO" id="GO:0005886">
    <property type="term" value="C:plasma membrane"/>
    <property type="evidence" value="ECO:0007669"/>
    <property type="project" value="UniProtKB-SubCell"/>
</dbReference>
<evidence type="ECO:0000256" key="4">
    <source>
        <dbReference type="ARBA" id="ARBA00022989"/>
    </source>
</evidence>
<keyword evidence="8" id="KW-1185">Reference proteome</keyword>
<comment type="subcellular location">
    <subcellularLocation>
        <location evidence="1">Cell inner membrane</location>
        <topology evidence="1">Multi-pass membrane protein</topology>
    </subcellularLocation>
</comment>
<keyword evidence="5 6" id="KW-0472">Membrane</keyword>
<feature type="transmembrane region" description="Helical" evidence="6">
    <location>
        <begin position="66"/>
        <end position="90"/>
    </location>
</feature>
<name>A0A1P8ULQ2_9GAMM</name>
<keyword evidence="3 6" id="KW-0812">Transmembrane</keyword>
<dbReference type="EMBL" id="CP019434">
    <property type="protein sequence ID" value="APZ44758.1"/>
    <property type="molecule type" value="Genomic_DNA"/>
</dbReference>
<feature type="transmembrane region" description="Helical" evidence="6">
    <location>
        <begin position="34"/>
        <end position="54"/>
    </location>
</feature>
<gene>
    <name evidence="7" type="ORF">BW247_15550</name>
</gene>
<evidence type="ECO:0000256" key="2">
    <source>
        <dbReference type="ARBA" id="ARBA00022475"/>
    </source>
</evidence>
<organism evidence="7 8">
    <name type="scientific">Acidihalobacter ferrooxydans</name>
    <dbReference type="NCBI Taxonomy" id="1765967"/>
    <lineage>
        <taxon>Bacteria</taxon>
        <taxon>Pseudomonadati</taxon>
        <taxon>Pseudomonadota</taxon>
        <taxon>Gammaproteobacteria</taxon>
        <taxon>Chromatiales</taxon>
        <taxon>Ectothiorhodospiraceae</taxon>
        <taxon>Acidihalobacter</taxon>
    </lineage>
</organism>
<evidence type="ECO:0000313" key="7">
    <source>
        <dbReference type="EMBL" id="APZ44758.1"/>
    </source>
</evidence>
<dbReference type="KEGG" id="afy:BW247_15550"/>
<feature type="transmembrane region" description="Helical" evidence="6">
    <location>
        <begin position="289"/>
        <end position="307"/>
    </location>
</feature>
<dbReference type="InterPro" id="IPR017778">
    <property type="entry name" value="ABC_transptr_urea_perm_UrtC"/>
</dbReference>